<evidence type="ECO:0000256" key="1">
    <source>
        <dbReference type="ARBA" id="ARBA00005417"/>
    </source>
</evidence>
<protein>
    <submittedName>
        <fullName evidence="6">ATP-binding cassette domain-containing protein</fullName>
    </submittedName>
</protein>
<dbReference type="SMART" id="SM00382">
    <property type="entry name" value="AAA"/>
    <property type="match status" value="1"/>
</dbReference>
<dbReference type="EMBL" id="SPSF01000015">
    <property type="protein sequence ID" value="MPQ61495.1"/>
    <property type="molecule type" value="Genomic_DNA"/>
</dbReference>
<accession>A0A5N7IYC3</accession>
<dbReference type="Proteomes" id="UP000531659">
    <property type="component" value="Unassembled WGS sequence"/>
</dbReference>
<reference evidence="6 8" key="1">
    <citation type="journal article" date="2019" name="Lett. Appl. Microbiol.">
        <title>A case of 'blown pack' spoilage of vacuum-packaged pork likely associated with Clostridium estertheticum in Canada.</title>
        <authorList>
            <person name="Zhang P."/>
            <person name="Ward P."/>
            <person name="McMullen L.M."/>
            <person name="Yang X."/>
        </authorList>
    </citation>
    <scope>NUCLEOTIDE SEQUENCE [LARGE SCALE GENOMIC DNA]</scope>
    <source>
        <strain evidence="6 8">MA19</strain>
    </source>
</reference>
<dbReference type="GO" id="GO:0016887">
    <property type="term" value="F:ATP hydrolysis activity"/>
    <property type="evidence" value="ECO:0007669"/>
    <property type="project" value="InterPro"/>
</dbReference>
<evidence type="ECO:0000256" key="4">
    <source>
        <dbReference type="ARBA" id="ARBA00022840"/>
    </source>
</evidence>
<comment type="similarity">
    <text evidence="1">Belongs to the ABC transporter superfamily.</text>
</comment>
<sequence length="316" mass="34824">MIEMENVTKCYGNQVALDGLNLTVKKGEILGFLGPNGAGKSTAMNILTGYISATNGNVRIDGIDILENPEAVKKKIGYLPEIPPLYLDMTVEEYLKFVFRIKKVKSDSIEQSMIKIMSLVKILDVRGRLIKNLSKGYKQRIGLAQALVGDPEVLVLDEPTVGLDPKQIIEIRNLIQKIGNTCTIILSSHILSEVSAICHRVIIINKGKIVASGTPEELSKGVNNSNKVLLRVKGVKEDVYKHIKAVEDVKSVEEQGVHENGTVDILVEAKNNLDIRETLFVTLSQAGFIILMMKSKEINLEEIFLDVTTNKKVGGM</sequence>
<dbReference type="GO" id="GO:0005524">
    <property type="term" value="F:ATP binding"/>
    <property type="evidence" value="ECO:0007669"/>
    <property type="project" value="UniProtKB-KW"/>
</dbReference>
<evidence type="ECO:0000259" key="5">
    <source>
        <dbReference type="PROSITE" id="PS50893"/>
    </source>
</evidence>
<keyword evidence="2" id="KW-0813">Transport</keyword>
<evidence type="ECO:0000256" key="2">
    <source>
        <dbReference type="ARBA" id="ARBA00022448"/>
    </source>
</evidence>
<dbReference type="Proteomes" id="UP000342249">
    <property type="component" value="Unassembled WGS sequence"/>
</dbReference>
<keyword evidence="3" id="KW-0547">Nucleotide-binding</keyword>
<dbReference type="AlphaFoldDB" id="A0A5N7IYC3"/>
<evidence type="ECO:0000313" key="6">
    <source>
        <dbReference type="EMBL" id="MPQ61495.1"/>
    </source>
</evidence>
<keyword evidence="4 6" id="KW-0067">ATP-binding</keyword>
<dbReference type="SUPFAM" id="SSF52540">
    <property type="entry name" value="P-loop containing nucleoside triphosphate hydrolases"/>
    <property type="match status" value="1"/>
</dbReference>
<dbReference type="InterPro" id="IPR027417">
    <property type="entry name" value="P-loop_NTPase"/>
</dbReference>
<dbReference type="PANTHER" id="PTHR43335:SF4">
    <property type="entry name" value="ABC TRANSPORTER, ATP-BINDING PROTEIN"/>
    <property type="match status" value="1"/>
</dbReference>
<dbReference type="PANTHER" id="PTHR43335">
    <property type="entry name" value="ABC TRANSPORTER, ATP-BINDING PROTEIN"/>
    <property type="match status" value="1"/>
</dbReference>
<comment type="caution">
    <text evidence="6">The sequence shown here is derived from an EMBL/GenBank/DDBJ whole genome shotgun (WGS) entry which is preliminary data.</text>
</comment>
<feature type="domain" description="ABC transporter" evidence="5">
    <location>
        <begin position="2"/>
        <end position="231"/>
    </location>
</feature>
<dbReference type="Gene3D" id="3.40.50.300">
    <property type="entry name" value="P-loop containing nucleotide triphosphate hydrolases"/>
    <property type="match status" value="1"/>
</dbReference>
<evidence type="ECO:0000313" key="9">
    <source>
        <dbReference type="Proteomes" id="UP000531659"/>
    </source>
</evidence>
<proteinExistence type="inferred from homology"/>
<evidence type="ECO:0000313" key="7">
    <source>
        <dbReference type="EMBL" id="NNU76861.1"/>
    </source>
</evidence>
<organism evidence="6 8">
    <name type="scientific">Clostridium estertheticum</name>
    <dbReference type="NCBI Taxonomy" id="238834"/>
    <lineage>
        <taxon>Bacteria</taxon>
        <taxon>Bacillati</taxon>
        <taxon>Bacillota</taxon>
        <taxon>Clostridia</taxon>
        <taxon>Eubacteriales</taxon>
        <taxon>Clostridiaceae</taxon>
        <taxon>Clostridium</taxon>
    </lineage>
</organism>
<name>A0A5N7IYC3_9CLOT</name>
<dbReference type="InterPro" id="IPR003439">
    <property type="entry name" value="ABC_transporter-like_ATP-bd"/>
</dbReference>
<gene>
    <name evidence="6" type="ORF">E4V82_05140</name>
    <name evidence="7" type="ORF">HLQ16_13030</name>
</gene>
<dbReference type="EMBL" id="JABEYB010000009">
    <property type="protein sequence ID" value="NNU76861.1"/>
    <property type="molecule type" value="Genomic_DNA"/>
</dbReference>
<evidence type="ECO:0000256" key="3">
    <source>
        <dbReference type="ARBA" id="ARBA00022741"/>
    </source>
</evidence>
<dbReference type="Pfam" id="PF00005">
    <property type="entry name" value="ABC_tran"/>
    <property type="match status" value="1"/>
</dbReference>
<reference evidence="7 9" key="2">
    <citation type="submission" date="2020-05" db="EMBL/GenBank/DDBJ databases">
        <title>Complete genome of Clostridium estertheticum subspecies estertheticum, isolated from Vacuum packed lamb meat from New Zealand imported to Switzerland.</title>
        <authorList>
            <person name="Wambui J."/>
            <person name="Stevens M.J.A."/>
            <person name="Stephan R."/>
        </authorList>
    </citation>
    <scope>NUCLEOTIDE SEQUENCE [LARGE SCALE GENOMIC DNA]</scope>
    <source>
        <strain evidence="7 9">CEST001</strain>
    </source>
</reference>
<evidence type="ECO:0000313" key="8">
    <source>
        <dbReference type="Proteomes" id="UP000342249"/>
    </source>
</evidence>
<dbReference type="InterPro" id="IPR003593">
    <property type="entry name" value="AAA+_ATPase"/>
</dbReference>
<dbReference type="RefSeq" id="WP_152750942.1">
    <property type="nucleotide sequence ID" value="NZ_CP077610.1"/>
</dbReference>
<dbReference type="PROSITE" id="PS50893">
    <property type="entry name" value="ABC_TRANSPORTER_2"/>
    <property type="match status" value="1"/>
</dbReference>